<evidence type="ECO:0000313" key="4">
    <source>
        <dbReference type="EMBL" id="AXB04908.1"/>
    </source>
</evidence>
<evidence type="ECO:0000256" key="2">
    <source>
        <dbReference type="ARBA" id="ARBA00023210"/>
    </source>
</evidence>
<organism evidence="5 6">
    <name type="scientific">Aeromonas caviae</name>
    <name type="common">Aeromonas punctata</name>
    <dbReference type="NCBI Taxonomy" id="648"/>
    <lineage>
        <taxon>Bacteria</taxon>
        <taxon>Pseudomonadati</taxon>
        <taxon>Pseudomonadota</taxon>
        <taxon>Gammaproteobacteria</taxon>
        <taxon>Aeromonadales</taxon>
        <taxon>Aeromonadaceae</taxon>
        <taxon>Aeromonas</taxon>
    </lineage>
</organism>
<dbReference type="Gene3D" id="1.20.5.340">
    <property type="match status" value="1"/>
</dbReference>
<accession>A0A3N9YC36</accession>
<keyword evidence="1 3" id="KW-0175">Coiled coil</keyword>
<comment type="subunit">
    <text evidence="3">Homodimer. The ends of the coiled-coil dimer bind to each other, forming polymers. Interacts with FtsZ.</text>
</comment>
<proteinExistence type="inferred from homology"/>
<dbReference type="GO" id="GO:0043093">
    <property type="term" value="P:FtsZ-dependent cytokinesis"/>
    <property type="evidence" value="ECO:0007669"/>
    <property type="project" value="UniProtKB-UniRule"/>
</dbReference>
<dbReference type="GO" id="GO:0005737">
    <property type="term" value="C:cytoplasm"/>
    <property type="evidence" value="ECO:0007669"/>
    <property type="project" value="UniProtKB-SubCell"/>
</dbReference>
<evidence type="ECO:0000256" key="3">
    <source>
        <dbReference type="HAMAP-Rule" id="MF_01196"/>
    </source>
</evidence>
<name>A0A3N9YC36_AERCA</name>
<comment type="function">
    <text evidence="3">Non-essential, abundant cell division factor that is required for proper Z-ring formation. It is recruited early to the divisome by direct interaction with FtsZ, stimulating Z-ring assembly and thereby promoting cell division earlier in the cell cycle. Its recruitment to the Z-ring requires functional FtsA or ZipA.</text>
</comment>
<dbReference type="Proteomes" id="UP000737420">
    <property type="component" value="Unassembled WGS sequence"/>
</dbReference>
<dbReference type="Pfam" id="PF06005">
    <property type="entry name" value="ZapB"/>
    <property type="match status" value="1"/>
</dbReference>
<keyword evidence="2 3" id="KW-0717">Septation</keyword>
<keyword evidence="3" id="KW-0963">Cytoplasm</keyword>
<keyword evidence="3 4" id="KW-0132">Cell division</keyword>
<protein>
    <recommendedName>
        <fullName evidence="3">Cell division protein ZapB</fullName>
    </recommendedName>
</protein>
<reference evidence="4" key="1">
    <citation type="journal article" date="2019" name="J Environ">
        <title>Genetic characterization and potential molecular dissemination mechanism of tet (31) gene in Aeromonas caviae from an oxytetracycline wastewater treatment system.</title>
        <authorList>
            <person name="Shi Y."/>
            <person name="Tian Z."/>
            <person name="Leclercq S.O."/>
            <person name="Zhang H."/>
            <person name="Yang M."/>
            <person name="Zhang Y."/>
        </authorList>
    </citation>
    <scope>NUCLEOTIDE SEQUENCE</scope>
    <source>
        <strain evidence="4">T25-39</strain>
    </source>
</reference>
<sequence length="134" mass="15234">MPRRTPGIEVPAACEKNRRIFKQYRAAGRILQRAGLFVPSASGYAGSTRLNRPLWGIAIEHTGMHMSLEVLEQLESKVQSAVDNISLLKMELDELKEQNSKLQDENHQLRNEHVAWQERLRALLGKMDQMGDAI</sequence>
<dbReference type="EMBL" id="BPOP01000061">
    <property type="protein sequence ID" value="GJB93829.1"/>
    <property type="molecule type" value="Genomic_DNA"/>
</dbReference>
<keyword evidence="3" id="KW-0131">Cell cycle</keyword>
<feature type="coiled-coil region" evidence="3">
    <location>
        <begin position="71"/>
        <end position="119"/>
    </location>
</feature>
<comment type="similarity">
    <text evidence="3">Belongs to the ZapB family.</text>
</comment>
<dbReference type="GO" id="GO:0000917">
    <property type="term" value="P:division septum assembly"/>
    <property type="evidence" value="ECO:0007669"/>
    <property type="project" value="UniProtKB-KW"/>
</dbReference>
<dbReference type="HAMAP" id="MF_01196">
    <property type="entry name" value="ZapB"/>
    <property type="match status" value="1"/>
</dbReference>
<reference evidence="5 6" key="2">
    <citation type="submission" date="2021-07" db="EMBL/GenBank/DDBJ databases">
        <title>Draft genome sequence of carbapenem-resistant Aeromonas spp. in Japan.</title>
        <authorList>
            <person name="Maehana S."/>
            <person name="Suzuki M."/>
            <person name="Kitasato H."/>
        </authorList>
    </citation>
    <scope>NUCLEOTIDE SEQUENCE [LARGE SCALE GENOMIC DNA]</scope>
    <source>
        <strain evidence="5 6">KAM382</strain>
    </source>
</reference>
<gene>
    <name evidence="3" type="primary">zapB</name>
    <name evidence="4" type="ORF">C1C91_07690</name>
    <name evidence="5" type="ORF">KAM382_38900</name>
</gene>
<dbReference type="InterPro" id="IPR009252">
    <property type="entry name" value="Cell_div_ZapB"/>
</dbReference>
<dbReference type="OrthoDB" id="6554593at2"/>
<dbReference type="EMBL" id="CP025706">
    <property type="protein sequence ID" value="AXB04908.1"/>
    <property type="molecule type" value="Genomic_DNA"/>
</dbReference>
<dbReference type="AlphaFoldDB" id="A0A3N9YC36"/>
<evidence type="ECO:0000256" key="1">
    <source>
        <dbReference type="ARBA" id="ARBA00023054"/>
    </source>
</evidence>
<dbReference type="Proteomes" id="UP000266778">
    <property type="component" value="Chromosome"/>
</dbReference>
<evidence type="ECO:0000313" key="6">
    <source>
        <dbReference type="Proteomes" id="UP000737420"/>
    </source>
</evidence>
<evidence type="ECO:0000313" key="5">
    <source>
        <dbReference type="EMBL" id="GJB93829.1"/>
    </source>
</evidence>
<comment type="subcellular location">
    <subcellularLocation>
        <location evidence="3">Cytoplasm</location>
    </subcellularLocation>
    <text evidence="3">Localizes to the septum at mid-cell, in a FtsZ-like pattern.</text>
</comment>